<feature type="region of interest" description="Disordered" evidence="1">
    <location>
        <begin position="1"/>
        <end position="41"/>
    </location>
</feature>
<accession>A0AA36ECL7</accession>
<proteinExistence type="predicted"/>
<keyword evidence="3" id="KW-1185">Reference proteome</keyword>
<name>A0AA36ECL7_LACSI</name>
<evidence type="ECO:0000313" key="3">
    <source>
        <dbReference type="Proteomes" id="UP001177003"/>
    </source>
</evidence>
<reference evidence="2" key="1">
    <citation type="submission" date="2023-04" db="EMBL/GenBank/DDBJ databases">
        <authorList>
            <person name="Vijverberg K."/>
            <person name="Xiong W."/>
            <person name="Schranz E."/>
        </authorList>
    </citation>
    <scope>NUCLEOTIDE SEQUENCE</scope>
</reference>
<sequence>MHPNYTDATPISYSHSDPMQTDFQDPPPPTQSSHPHPNSSFTYQHYLDLRQNIPSLQQTMTGLRLDYQLYSSQVTDYLDEILGLHDDFTYFRDDFFRHYATPSE</sequence>
<dbReference type="EMBL" id="OX465082">
    <property type="protein sequence ID" value="CAI9291279.1"/>
    <property type="molecule type" value="Genomic_DNA"/>
</dbReference>
<feature type="compositionally biased region" description="Polar residues" evidence="1">
    <location>
        <begin position="1"/>
        <end position="15"/>
    </location>
</feature>
<organism evidence="2 3">
    <name type="scientific">Lactuca saligna</name>
    <name type="common">Willowleaf lettuce</name>
    <dbReference type="NCBI Taxonomy" id="75948"/>
    <lineage>
        <taxon>Eukaryota</taxon>
        <taxon>Viridiplantae</taxon>
        <taxon>Streptophyta</taxon>
        <taxon>Embryophyta</taxon>
        <taxon>Tracheophyta</taxon>
        <taxon>Spermatophyta</taxon>
        <taxon>Magnoliopsida</taxon>
        <taxon>eudicotyledons</taxon>
        <taxon>Gunneridae</taxon>
        <taxon>Pentapetalae</taxon>
        <taxon>asterids</taxon>
        <taxon>campanulids</taxon>
        <taxon>Asterales</taxon>
        <taxon>Asteraceae</taxon>
        <taxon>Cichorioideae</taxon>
        <taxon>Cichorieae</taxon>
        <taxon>Lactucinae</taxon>
        <taxon>Lactuca</taxon>
    </lineage>
</organism>
<gene>
    <name evidence="2" type="ORF">LSALG_LOCUS30428</name>
</gene>
<protein>
    <submittedName>
        <fullName evidence="2">Uncharacterized protein</fullName>
    </submittedName>
</protein>
<dbReference type="Proteomes" id="UP001177003">
    <property type="component" value="Chromosome 6"/>
</dbReference>
<evidence type="ECO:0000256" key="1">
    <source>
        <dbReference type="SAM" id="MobiDB-lite"/>
    </source>
</evidence>
<feature type="compositionally biased region" description="Low complexity" evidence="1">
    <location>
        <begin position="31"/>
        <end position="40"/>
    </location>
</feature>
<evidence type="ECO:0000313" key="2">
    <source>
        <dbReference type="EMBL" id="CAI9291279.1"/>
    </source>
</evidence>
<dbReference type="AlphaFoldDB" id="A0AA36ECL7"/>